<dbReference type="Pfam" id="PF13489">
    <property type="entry name" value="Methyltransf_23"/>
    <property type="match status" value="1"/>
</dbReference>
<evidence type="ECO:0000313" key="2">
    <source>
        <dbReference type="Proteomes" id="UP001549047"/>
    </source>
</evidence>
<dbReference type="RefSeq" id="WP_354555488.1">
    <property type="nucleotide sequence ID" value="NZ_JBEPMB010000001.1"/>
</dbReference>
<gene>
    <name evidence="1" type="ORF">ABID16_001290</name>
</gene>
<dbReference type="SUPFAM" id="SSF53335">
    <property type="entry name" value="S-adenosyl-L-methionine-dependent methyltransferases"/>
    <property type="match status" value="1"/>
</dbReference>
<dbReference type="Gene3D" id="3.40.50.150">
    <property type="entry name" value="Vaccinia Virus protein VP39"/>
    <property type="match status" value="1"/>
</dbReference>
<protein>
    <submittedName>
        <fullName evidence="1">SAM-dependent methyltransferase</fullName>
    </submittedName>
</protein>
<accession>A0ABV2IWX2</accession>
<dbReference type="GO" id="GO:0008168">
    <property type="term" value="F:methyltransferase activity"/>
    <property type="evidence" value="ECO:0007669"/>
    <property type="project" value="UniProtKB-KW"/>
</dbReference>
<evidence type="ECO:0000313" key="1">
    <source>
        <dbReference type="EMBL" id="MET3612985.1"/>
    </source>
</evidence>
<dbReference type="CDD" id="cd02440">
    <property type="entry name" value="AdoMet_MTases"/>
    <property type="match status" value="1"/>
</dbReference>
<dbReference type="InterPro" id="IPR029063">
    <property type="entry name" value="SAM-dependent_MTases_sf"/>
</dbReference>
<dbReference type="Proteomes" id="UP001549047">
    <property type="component" value="Unassembled WGS sequence"/>
</dbReference>
<reference evidence="1 2" key="1">
    <citation type="submission" date="2024-06" db="EMBL/GenBank/DDBJ databases">
        <title>Genomic Encyclopedia of Type Strains, Phase IV (KMG-IV): sequencing the most valuable type-strain genomes for metagenomic binning, comparative biology and taxonomic classification.</title>
        <authorList>
            <person name="Goeker M."/>
        </authorList>
    </citation>
    <scope>NUCLEOTIDE SEQUENCE [LARGE SCALE GENOMIC DNA]</scope>
    <source>
        <strain evidence="1 2">DSM 29780</strain>
    </source>
</reference>
<dbReference type="EMBL" id="JBEPMB010000001">
    <property type="protein sequence ID" value="MET3612985.1"/>
    <property type="molecule type" value="Genomic_DNA"/>
</dbReference>
<keyword evidence="1" id="KW-0808">Transferase</keyword>
<dbReference type="PANTHER" id="PTHR43861:SF6">
    <property type="entry name" value="METHYLTRANSFERASE TYPE 11"/>
    <property type="match status" value="1"/>
</dbReference>
<name>A0ABV2IWX2_9HYPH</name>
<keyword evidence="2" id="KW-1185">Reference proteome</keyword>
<organism evidence="1 2">
    <name type="scientific">Rhizobium aquaticum</name>
    <dbReference type="NCBI Taxonomy" id="1549636"/>
    <lineage>
        <taxon>Bacteria</taxon>
        <taxon>Pseudomonadati</taxon>
        <taxon>Pseudomonadota</taxon>
        <taxon>Alphaproteobacteria</taxon>
        <taxon>Hyphomicrobiales</taxon>
        <taxon>Rhizobiaceae</taxon>
        <taxon>Rhizobium/Agrobacterium group</taxon>
        <taxon>Rhizobium</taxon>
    </lineage>
</organism>
<sequence>MNTECQLCGSAEKNIVSKFDRHGKALVTVHCVGCGIVTNDPIPDEETLTQFYAKHYRKEYKGAAKPRKRQVWRNFGRTLRHFRKFSDVYRDVRSCIDIGAGSGEFLYLAQASGIKARGVEPSVDYSEYCRDDLGLEVRTGRLEDFDFSAERFDLIRLSHVLEHLPQPVETLKRLRDMLAEDGVLYVEVPDIADDAARKLKGKLFHFGHIFNFNPFTLRLAAGLAGLVEVPATAGRCAGTTGVFFMRSLGTVIFDAAVMKREADAMREVMTRHYANAVPQGRGGRSLLRFFRRMFERSSEVVTGAMFRDNAAIARHFAGKLAEGNARECATKLLAEQAASGRSGAPVAPAA</sequence>
<proteinExistence type="predicted"/>
<dbReference type="PANTHER" id="PTHR43861">
    <property type="entry name" value="TRANS-ACONITATE 2-METHYLTRANSFERASE-RELATED"/>
    <property type="match status" value="1"/>
</dbReference>
<comment type="caution">
    <text evidence="1">The sequence shown here is derived from an EMBL/GenBank/DDBJ whole genome shotgun (WGS) entry which is preliminary data.</text>
</comment>
<keyword evidence="1" id="KW-0489">Methyltransferase</keyword>
<dbReference type="GO" id="GO:0032259">
    <property type="term" value="P:methylation"/>
    <property type="evidence" value="ECO:0007669"/>
    <property type="project" value="UniProtKB-KW"/>
</dbReference>